<comment type="caution">
    <text evidence="4">The sequence shown here is derived from an EMBL/GenBank/DDBJ whole genome shotgun (WGS) entry which is preliminary data.</text>
</comment>
<dbReference type="PROSITE" id="PS50048">
    <property type="entry name" value="ZN2_CY6_FUNGAL_2"/>
    <property type="match status" value="1"/>
</dbReference>
<evidence type="ECO:0000313" key="5">
    <source>
        <dbReference type="Proteomes" id="UP000054821"/>
    </source>
</evidence>
<reference evidence="4 5" key="1">
    <citation type="journal article" date="2016" name="Genome Announc.">
        <title>Draft Whole-Genome Sequence of Trichoderma gamsii T6085, a Promising Biocontrol Agent of Fusarium Head Blight on Wheat.</title>
        <authorList>
            <person name="Baroncelli R."/>
            <person name="Zapparata A."/>
            <person name="Piaggeschi G."/>
            <person name="Sarrocco S."/>
            <person name="Vannacci G."/>
        </authorList>
    </citation>
    <scope>NUCLEOTIDE SEQUENCE [LARGE SCALE GENOMIC DNA]</scope>
    <source>
        <strain evidence="4 5">T6085</strain>
    </source>
</reference>
<name>A0A2P4Z8Q8_9HYPO</name>
<dbReference type="EMBL" id="JPDN02000063">
    <property type="protein sequence ID" value="PON20673.1"/>
    <property type="molecule type" value="Genomic_DNA"/>
</dbReference>
<dbReference type="GO" id="GO:0045944">
    <property type="term" value="P:positive regulation of transcription by RNA polymerase II"/>
    <property type="evidence" value="ECO:0007669"/>
    <property type="project" value="TreeGrafter"/>
</dbReference>
<dbReference type="Gene3D" id="4.10.240.10">
    <property type="entry name" value="Zn(2)-C6 fungal-type DNA-binding domain"/>
    <property type="match status" value="1"/>
</dbReference>
<keyword evidence="2" id="KW-0539">Nucleus</keyword>
<sequence length="475" mass="53707">MASRESTITSVVERGTTDCKSCARRRIRCDRARPSCLKCMKRNIECPGYGRNLRWVNAVAIRGRFKGMKYPKDLSQVNVPAGLSKPWAEIAVTIAKIIPGAPNAREIEHLVSYYSEKIAGNMIWVDSPQNPYRRLVVPKAKSSPIILFAILAVSAEHMAATEPLLRTFVPKACDVIVSSIAHELSRVTECLGSKEPRNVLDLETVEWILTSMLILSNYECIGDTSATWCSHRLGARLLINNYSDSRAETSELFRFLRAQFGIHDVLASTTTCLYLGIDDVVLPKPGDPEALLSEFMRLIHQQTIWISNKTPQDIPCPAMLRTEFDKARGLTLMKAATSAVFDDEFTRLTFIHLVDVHHLAGLLYAYRGAYKFTSQDAEISHTTLQLFEKLQNCSSNDALIQHLTWPVFIAGTECHDCEQKQRSILKWYSDIVSKTGFRNYNVVISFLEELWKDKSENWLEMAKSWERDGKPLLAV</sequence>
<dbReference type="InterPro" id="IPR036864">
    <property type="entry name" value="Zn2-C6_fun-type_DNA-bd_sf"/>
</dbReference>
<dbReference type="SUPFAM" id="SSF57701">
    <property type="entry name" value="Zn2/Cys6 DNA-binding domain"/>
    <property type="match status" value="1"/>
</dbReference>
<evidence type="ECO:0000259" key="3">
    <source>
        <dbReference type="PROSITE" id="PS50048"/>
    </source>
</evidence>
<dbReference type="RefSeq" id="XP_018657095.1">
    <property type="nucleotide sequence ID" value="XM_018809693.1"/>
</dbReference>
<evidence type="ECO:0000256" key="2">
    <source>
        <dbReference type="ARBA" id="ARBA00023242"/>
    </source>
</evidence>
<dbReference type="InterPro" id="IPR021858">
    <property type="entry name" value="Fun_TF"/>
</dbReference>
<dbReference type="GO" id="GO:0000976">
    <property type="term" value="F:transcription cis-regulatory region binding"/>
    <property type="evidence" value="ECO:0007669"/>
    <property type="project" value="TreeGrafter"/>
</dbReference>
<dbReference type="InterPro" id="IPR001138">
    <property type="entry name" value="Zn2Cys6_DnaBD"/>
</dbReference>
<feature type="domain" description="Zn(2)-C6 fungal-type" evidence="3">
    <location>
        <begin position="18"/>
        <end position="46"/>
    </location>
</feature>
<comment type="subcellular location">
    <subcellularLocation>
        <location evidence="1">Nucleus</location>
    </subcellularLocation>
</comment>
<gene>
    <name evidence="4" type="ORF">TGAM01_v210458</name>
</gene>
<keyword evidence="5" id="KW-1185">Reference proteome</keyword>
<evidence type="ECO:0000313" key="4">
    <source>
        <dbReference type="EMBL" id="PON20673.1"/>
    </source>
</evidence>
<dbReference type="AlphaFoldDB" id="A0A2P4Z8Q8"/>
<dbReference type="GO" id="GO:0008270">
    <property type="term" value="F:zinc ion binding"/>
    <property type="evidence" value="ECO:0007669"/>
    <property type="project" value="InterPro"/>
</dbReference>
<dbReference type="Pfam" id="PF11951">
    <property type="entry name" value="Fungal_trans_2"/>
    <property type="match status" value="2"/>
</dbReference>
<proteinExistence type="predicted"/>
<organism evidence="4 5">
    <name type="scientific">Trichoderma gamsii</name>
    <dbReference type="NCBI Taxonomy" id="398673"/>
    <lineage>
        <taxon>Eukaryota</taxon>
        <taxon>Fungi</taxon>
        <taxon>Dikarya</taxon>
        <taxon>Ascomycota</taxon>
        <taxon>Pezizomycotina</taxon>
        <taxon>Sordariomycetes</taxon>
        <taxon>Hypocreomycetidae</taxon>
        <taxon>Hypocreales</taxon>
        <taxon>Hypocreaceae</taxon>
        <taxon>Trichoderma</taxon>
    </lineage>
</organism>
<dbReference type="GeneID" id="29989776"/>
<dbReference type="GO" id="GO:0000981">
    <property type="term" value="F:DNA-binding transcription factor activity, RNA polymerase II-specific"/>
    <property type="evidence" value="ECO:0007669"/>
    <property type="project" value="InterPro"/>
</dbReference>
<dbReference type="SMART" id="SM00066">
    <property type="entry name" value="GAL4"/>
    <property type="match status" value="1"/>
</dbReference>
<dbReference type="PANTHER" id="PTHR37534:SF49">
    <property type="entry name" value="LYSINE BIOSYNTHESIS REGULATORY PROTEIN LYS14"/>
    <property type="match status" value="1"/>
</dbReference>
<dbReference type="Proteomes" id="UP000054821">
    <property type="component" value="Unassembled WGS sequence"/>
</dbReference>
<dbReference type="PANTHER" id="PTHR37534">
    <property type="entry name" value="TRANSCRIPTIONAL ACTIVATOR PROTEIN UGA3"/>
    <property type="match status" value="1"/>
</dbReference>
<accession>A0A2P4Z8Q8</accession>
<evidence type="ECO:0000256" key="1">
    <source>
        <dbReference type="ARBA" id="ARBA00004123"/>
    </source>
</evidence>
<dbReference type="Pfam" id="PF00172">
    <property type="entry name" value="Zn_clus"/>
    <property type="match status" value="1"/>
</dbReference>
<dbReference type="GO" id="GO:0005634">
    <property type="term" value="C:nucleus"/>
    <property type="evidence" value="ECO:0007669"/>
    <property type="project" value="UniProtKB-SubCell"/>
</dbReference>
<protein>
    <recommendedName>
        <fullName evidence="3">Zn(2)-C6 fungal-type domain-containing protein</fullName>
    </recommendedName>
</protein>
<dbReference type="STRING" id="398673.A0A2P4Z8Q8"/>